<dbReference type="InterPro" id="IPR009197">
    <property type="entry name" value="MlrC"/>
</dbReference>
<feature type="domain" description="Microcystin LR degradation protein MlrC C-terminal" evidence="1">
    <location>
        <begin position="310"/>
        <end position="491"/>
    </location>
</feature>
<gene>
    <name evidence="3" type="ORF">GCM10025751_57770</name>
</gene>
<dbReference type="PIRSF" id="PIRSF012702">
    <property type="entry name" value="UCP012702"/>
    <property type="match status" value="1"/>
</dbReference>
<name>A0AAV3URS8_9EURY</name>
<evidence type="ECO:0000313" key="4">
    <source>
        <dbReference type="Proteomes" id="UP001501729"/>
    </source>
</evidence>
<keyword evidence="4" id="KW-1185">Reference proteome</keyword>
<dbReference type="RefSeq" id="WP_227779223.1">
    <property type="nucleotide sequence ID" value="NZ_BAABKX010000030.1"/>
</dbReference>
<dbReference type="InterPro" id="IPR015995">
    <property type="entry name" value="MlrC_N"/>
</dbReference>
<feature type="domain" description="Microcystin LR degradation protein MlrC N-terminal" evidence="2">
    <location>
        <begin position="6"/>
        <end position="294"/>
    </location>
</feature>
<dbReference type="Proteomes" id="UP001501729">
    <property type="component" value="Unassembled WGS sequence"/>
</dbReference>
<organism evidence="3 4">
    <name type="scientific">Haladaptatus pallidirubidus</name>
    <dbReference type="NCBI Taxonomy" id="1008152"/>
    <lineage>
        <taxon>Archaea</taxon>
        <taxon>Methanobacteriati</taxon>
        <taxon>Methanobacteriota</taxon>
        <taxon>Stenosarchaea group</taxon>
        <taxon>Halobacteria</taxon>
        <taxon>Halobacteriales</taxon>
        <taxon>Haladaptataceae</taxon>
        <taxon>Haladaptatus</taxon>
    </lineage>
</organism>
<evidence type="ECO:0000259" key="1">
    <source>
        <dbReference type="Pfam" id="PF07171"/>
    </source>
</evidence>
<comment type="caution">
    <text evidence="3">The sequence shown here is derived from an EMBL/GenBank/DDBJ whole genome shotgun (WGS) entry which is preliminary data.</text>
</comment>
<dbReference type="InterPro" id="IPR010799">
    <property type="entry name" value="MlrC_C"/>
</dbReference>
<dbReference type="Pfam" id="PF07364">
    <property type="entry name" value="DUF1485"/>
    <property type="match status" value="1"/>
</dbReference>
<dbReference type="EMBL" id="BAABKX010000030">
    <property type="protein sequence ID" value="GAA5066148.1"/>
    <property type="molecule type" value="Genomic_DNA"/>
</dbReference>
<evidence type="ECO:0000259" key="2">
    <source>
        <dbReference type="Pfam" id="PF07364"/>
    </source>
</evidence>
<proteinExistence type="predicted"/>
<reference evidence="3 4" key="1">
    <citation type="journal article" date="2019" name="Int. J. Syst. Evol. Microbiol.">
        <title>The Global Catalogue of Microorganisms (GCM) 10K type strain sequencing project: providing services to taxonomists for standard genome sequencing and annotation.</title>
        <authorList>
            <consortium name="The Broad Institute Genomics Platform"/>
            <consortium name="The Broad Institute Genome Sequencing Center for Infectious Disease"/>
            <person name="Wu L."/>
            <person name="Ma J."/>
        </authorList>
    </citation>
    <scope>NUCLEOTIDE SEQUENCE [LARGE SCALE GENOMIC DNA]</scope>
    <source>
        <strain evidence="3 4">JCM 17504</strain>
    </source>
</reference>
<evidence type="ECO:0000313" key="3">
    <source>
        <dbReference type="EMBL" id="GAA5066148.1"/>
    </source>
</evidence>
<dbReference type="GeneID" id="68617387"/>
<protein>
    <submittedName>
        <fullName evidence="3">M81 family metallopeptidase</fullName>
    </submittedName>
</protein>
<accession>A0AAV3URS8</accession>
<dbReference type="AlphaFoldDB" id="A0AAV3URS8"/>
<dbReference type="Pfam" id="PF07171">
    <property type="entry name" value="MlrC_C"/>
    <property type="match status" value="1"/>
</dbReference>
<sequence>MADKTVLVGNFAHETNTFLTSKTGRDLFKERREYFGDEIPKKLQGTNTQVGGVIDVAENNSVELIHTVAATATPSGLVEADVYEFYCEQILDGVREHAADLDGVMLCLHGAMVPEGLDDGEGPLISSVREIVGENVPIAVTLDLHGNITDEMVTKSDVLIGFESYPHTDMADTGRTGMRELIRTIQSDIDPVIHIERPPVLAMGPKQNTREGPMADVMAKAREYEEHDNIVKVSVFPGFHQADIPSMGWSIPVIADSNSDAAREVSRELAEYIWDRREDFVSDYPEPPEAVTEAKRLAADLDPEDGFVLMADVGDNPGGGGAADGTTVLREMIDQELTNAGFAIVRDPETVAQCVDAGVGERTIVNLGGKTDDFHGDPIADLNVYVKAVTDGEFRNTGPMGTGGENHLGRTVLVECGQDDGVSVIVTENRMQPLDAEIWRHVGIQPERLNVLVVKSTNHYRADYEPMCSTNIPINSIGLVAMDPRKYEFTRISRPQFPLDKMADDTYPNW</sequence>